<dbReference type="EMBL" id="CAJVPW010000069">
    <property type="protein sequence ID" value="CAG8441807.1"/>
    <property type="molecule type" value="Genomic_DNA"/>
</dbReference>
<keyword evidence="2" id="KW-1185">Reference proteome</keyword>
<reference evidence="1" key="1">
    <citation type="submission" date="2021-06" db="EMBL/GenBank/DDBJ databases">
        <authorList>
            <person name="Kallberg Y."/>
            <person name="Tangrot J."/>
            <person name="Rosling A."/>
        </authorList>
    </citation>
    <scope>NUCLEOTIDE SEQUENCE</scope>
    <source>
        <strain evidence="1">28 12/20/2015</strain>
    </source>
</reference>
<organism evidence="1 2">
    <name type="scientific">Cetraspora pellucida</name>
    <dbReference type="NCBI Taxonomy" id="1433469"/>
    <lineage>
        <taxon>Eukaryota</taxon>
        <taxon>Fungi</taxon>
        <taxon>Fungi incertae sedis</taxon>
        <taxon>Mucoromycota</taxon>
        <taxon>Glomeromycotina</taxon>
        <taxon>Glomeromycetes</taxon>
        <taxon>Diversisporales</taxon>
        <taxon>Gigasporaceae</taxon>
        <taxon>Cetraspora</taxon>
    </lineage>
</organism>
<name>A0ACA9JYD0_9GLOM</name>
<comment type="caution">
    <text evidence="1">The sequence shown here is derived from an EMBL/GenBank/DDBJ whole genome shotgun (WGS) entry which is preliminary data.</text>
</comment>
<evidence type="ECO:0000313" key="2">
    <source>
        <dbReference type="Proteomes" id="UP000789366"/>
    </source>
</evidence>
<dbReference type="Proteomes" id="UP000789366">
    <property type="component" value="Unassembled WGS sequence"/>
</dbReference>
<sequence length="61" mass="6673">MPPGNFFTSSKLLEPVSVGSLPTENSNSTSSDQLIDVLSEVIIATEKYEMSENLEAQLKKQ</sequence>
<gene>
    <name evidence="1" type="ORF">SPELUC_LOCUS233</name>
</gene>
<proteinExistence type="predicted"/>
<protein>
    <submittedName>
        <fullName evidence="1">14961_t:CDS:1</fullName>
    </submittedName>
</protein>
<accession>A0ACA9JYD0</accession>
<evidence type="ECO:0000313" key="1">
    <source>
        <dbReference type="EMBL" id="CAG8441807.1"/>
    </source>
</evidence>